<feature type="non-terminal residue" evidence="1">
    <location>
        <position position="1"/>
    </location>
</feature>
<organism evidence="1">
    <name type="scientific">uncultured Chloroflexia bacterium</name>
    <dbReference type="NCBI Taxonomy" id="1672391"/>
    <lineage>
        <taxon>Bacteria</taxon>
        <taxon>Bacillati</taxon>
        <taxon>Chloroflexota</taxon>
        <taxon>Chloroflexia</taxon>
        <taxon>environmental samples</taxon>
    </lineage>
</organism>
<name>A0A6J4KW70_9CHLR</name>
<reference evidence="1" key="1">
    <citation type="submission" date="2020-02" db="EMBL/GenBank/DDBJ databases">
        <authorList>
            <person name="Meier V. D."/>
        </authorList>
    </citation>
    <scope>NUCLEOTIDE SEQUENCE</scope>
    <source>
        <strain evidence="1">AVDCRST_MAG93</strain>
    </source>
</reference>
<accession>A0A6J4KW70</accession>
<dbReference type="AlphaFoldDB" id="A0A6J4KW70"/>
<sequence length="90" mass="10134">ASGFAQRSSLICGDFTSIHVEGWFVVRTYGSGVWAFSYHFPSDVVLTFSSHFTDRVYTFRSFSLYYSESGVYQSRVCVTDSKSTTSIRIG</sequence>
<evidence type="ECO:0000313" key="1">
    <source>
        <dbReference type="EMBL" id="CAA9316489.1"/>
    </source>
</evidence>
<proteinExistence type="predicted"/>
<protein>
    <submittedName>
        <fullName evidence="1">Uncharacterized protein</fullName>
    </submittedName>
</protein>
<gene>
    <name evidence="1" type="ORF">AVDCRST_MAG93-5522</name>
</gene>
<dbReference type="EMBL" id="CADCTR010001865">
    <property type="protein sequence ID" value="CAA9316489.1"/>
    <property type="molecule type" value="Genomic_DNA"/>
</dbReference>